<keyword evidence="1" id="KW-0732">Signal</keyword>
<comment type="caution">
    <text evidence="2">The sequence shown here is derived from an EMBL/GenBank/DDBJ whole genome shotgun (WGS) entry which is preliminary data.</text>
</comment>
<evidence type="ECO:0000256" key="1">
    <source>
        <dbReference type="SAM" id="SignalP"/>
    </source>
</evidence>
<protein>
    <submittedName>
        <fullName evidence="2">Uncharacterized protein</fullName>
    </submittedName>
</protein>
<sequence>MKKLLLIALMLAFTPTLWAASCCGGGSAATLVLPKGAPWMVGVSSSQETYNGYWDGSGAYHKDPANSKLQQTRLSAGAAYRLGWNWQAGASLPYVWNSNRYQGQNSKTNGLGDMTWALWYEMFETIMCVPTVTRIEDLMPAIYFGTALTLPTGVSPYDQVENSFDITGRGFYRLDLSTKVEKSIGGFNLALSVDYGKYRPRPVNREYGNWVLPYNKVLGDRLSRSLAFGYSWLLPSFNSFTFTGAQAWTNEGAYRINGVSAQDTQVVQVSRSFTAAWATDDKGWILKGTLADLTDGQSFPKTRTFSLGIDHVFF</sequence>
<feature type="chain" id="PRO_5009524796" evidence="1">
    <location>
        <begin position="20"/>
        <end position="314"/>
    </location>
</feature>
<evidence type="ECO:0000313" key="2">
    <source>
        <dbReference type="EMBL" id="OGH00815.1"/>
    </source>
</evidence>
<accession>A0A1F6GRQ8</accession>
<name>A0A1F6GRQ8_9PROT</name>
<evidence type="ECO:0000313" key="3">
    <source>
        <dbReference type="Proteomes" id="UP000177583"/>
    </source>
</evidence>
<organism evidence="2 3">
    <name type="scientific">Candidatus Lambdaproteobacteria bacterium RIFOXYD2_FULL_56_26</name>
    <dbReference type="NCBI Taxonomy" id="1817773"/>
    <lineage>
        <taxon>Bacteria</taxon>
        <taxon>Pseudomonadati</taxon>
        <taxon>Pseudomonadota</taxon>
        <taxon>Candidatus Lambdaproteobacteria</taxon>
    </lineage>
</organism>
<dbReference type="Proteomes" id="UP000177583">
    <property type="component" value="Unassembled WGS sequence"/>
</dbReference>
<dbReference type="PROSITE" id="PS51257">
    <property type="entry name" value="PROKAR_LIPOPROTEIN"/>
    <property type="match status" value="1"/>
</dbReference>
<reference evidence="2 3" key="1">
    <citation type="journal article" date="2016" name="Nat. Commun.">
        <title>Thousands of microbial genomes shed light on interconnected biogeochemical processes in an aquifer system.</title>
        <authorList>
            <person name="Anantharaman K."/>
            <person name="Brown C.T."/>
            <person name="Hug L.A."/>
            <person name="Sharon I."/>
            <person name="Castelle C.J."/>
            <person name="Probst A.J."/>
            <person name="Thomas B.C."/>
            <person name="Singh A."/>
            <person name="Wilkins M.J."/>
            <person name="Karaoz U."/>
            <person name="Brodie E.L."/>
            <person name="Williams K.H."/>
            <person name="Hubbard S.S."/>
            <person name="Banfield J.F."/>
        </authorList>
    </citation>
    <scope>NUCLEOTIDE SEQUENCE [LARGE SCALE GENOMIC DNA]</scope>
</reference>
<dbReference type="EMBL" id="MFNF01000042">
    <property type="protein sequence ID" value="OGH00815.1"/>
    <property type="molecule type" value="Genomic_DNA"/>
</dbReference>
<proteinExistence type="predicted"/>
<dbReference type="AlphaFoldDB" id="A0A1F6GRQ8"/>
<feature type="signal peptide" evidence="1">
    <location>
        <begin position="1"/>
        <end position="19"/>
    </location>
</feature>
<gene>
    <name evidence="2" type="ORF">A2557_03835</name>
</gene>